<gene>
    <name evidence="2" type="ORF">V3328_13685</name>
</gene>
<evidence type="ECO:0000313" key="2">
    <source>
        <dbReference type="EMBL" id="MEJ8572536.1"/>
    </source>
</evidence>
<dbReference type="EMBL" id="JAZHOF010000005">
    <property type="protein sequence ID" value="MEJ8572536.1"/>
    <property type="molecule type" value="Genomic_DNA"/>
</dbReference>
<dbReference type="RefSeq" id="WP_340330234.1">
    <property type="nucleotide sequence ID" value="NZ_JAZHOF010000005.1"/>
</dbReference>
<dbReference type="GO" id="GO:0016787">
    <property type="term" value="F:hydrolase activity"/>
    <property type="evidence" value="ECO:0007669"/>
    <property type="project" value="UniProtKB-KW"/>
</dbReference>
<name>A0AAW9RRW9_9HYPH</name>
<dbReference type="PANTHER" id="PTHR13136:SF11">
    <property type="entry name" value="TESTIS-EXPRESSED PROTEIN 30"/>
    <property type="match status" value="1"/>
</dbReference>
<dbReference type="SUPFAM" id="SSF53474">
    <property type="entry name" value="alpha/beta-Hydrolases"/>
    <property type="match status" value="1"/>
</dbReference>
<accession>A0AAW9RRW9</accession>
<dbReference type="InterPro" id="IPR029058">
    <property type="entry name" value="AB_hydrolase_fold"/>
</dbReference>
<protein>
    <submittedName>
        <fullName evidence="2">Alpha/beta family hydrolase</fullName>
    </submittedName>
</protein>
<keyword evidence="3" id="KW-1185">Reference proteome</keyword>
<dbReference type="InterPro" id="IPR026555">
    <property type="entry name" value="NSL3/Tex30"/>
</dbReference>
<keyword evidence="2" id="KW-0378">Hydrolase</keyword>
<dbReference type="Pfam" id="PF20408">
    <property type="entry name" value="Abhydrolase_11"/>
    <property type="match status" value="1"/>
</dbReference>
<feature type="domain" description="KANL3/Tex30 alpha/beta hydrolase-like" evidence="1">
    <location>
        <begin position="17"/>
        <end position="213"/>
    </location>
</feature>
<evidence type="ECO:0000313" key="3">
    <source>
        <dbReference type="Proteomes" id="UP001378188"/>
    </source>
</evidence>
<dbReference type="AlphaFoldDB" id="A0AAW9RRW9"/>
<sequence>MTVTADSLLWTRAGDPQATLLLAHGAGAGMTSPFMERIAEGLAALGVSVARFEFAYMAERREGGAKRPPPKAERLIGEYEAALEIACNETGGGPLLIGGKSMGGRVAAMAAADPDVAAAVSGVVCLGYPFHATGNPGQLRLEPLQLADAPVLVCQGDRDPFGSAAEIADYGLPDSVSLLYLEDGDHDFKPRGRSPATWKGNLAIAARAVADFAAAQADGRDGGAGP</sequence>
<comment type="caution">
    <text evidence="2">The sequence shown here is derived from an EMBL/GenBank/DDBJ whole genome shotgun (WGS) entry which is preliminary data.</text>
</comment>
<dbReference type="Gene3D" id="3.40.50.1820">
    <property type="entry name" value="alpha/beta hydrolase"/>
    <property type="match status" value="1"/>
</dbReference>
<evidence type="ECO:0000259" key="1">
    <source>
        <dbReference type="Pfam" id="PF20408"/>
    </source>
</evidence>
<proteinExistence type="predicted"/>
<dbReference type="InterPro" id="IPR046879">
    <property type="entry name" value="KANL3/Tex30_Abhydrolase"/>
</dbReference>
<dbReference type="PANTHER" id="PTHR13136">
    <property type="entry name" value="TESTIS DEVELOPMENT PROTEIN PRTD"/>
    <property type="match status" value="1"/>
</dbReference>
<organism evidence="2 3">
    <name type="scientific">Microbaculum marinum</name>
    <dbReference type="NCBI Taxonomy" id="1764581"/>
    <lineage>
        <taxon>Bacteria</taxon>
        <taxon>Pseudomonadati</taxon>
        <taxon>Pseudomonadota</taxon>
        <taxon>Alphaproteobacteria</taxon>
        <taxon>Hyphomicrobiales</taxon>
        <taxon>Tepidamorphaceae</taxon>
        <taxon>Microbaculum</taxon>
    </lineage>
</organism>
<dbReference type="Proteomes" id="UP001378188">
    <property type="component" value="Unassembled WGS sequence"/>
</dbReference>
<reference evidence="2 3" key="1">
    <citation type="submission" date="2024-02" db="EMBL/GenBank/DDBJ databases">
        <title>Genome analysis and characterization of Microbaculum marinisediminis sp. nov., isolated from marine sediment.</title>
        <authorList>
            <person name="Du Z.-J."/>
            <person name="Ye Y.-Q."/>
            <person name="Zhang Z.-R."/>
            <person name="Yuan S.-M."/>
            <person name="Zhang X.-Y."/>
        </authorList>
    </citation>
    <scope>NUCLEOTIDE SEQUENCE [LARGE SCALE GENOMIC DNA]</scope>
    <source>
        <strain evidence="2 3">SDUM1044001</strain>
    </source>
</reference>